<evidence type="ECO:0000313" key="4">
    <source>
        <dbReference type="Proteomes" id="UP000198683"/>
    </source>
</evidence>
<evidence type="ECO:0008006" key="5">
    <source>
        <dbReference type="Google" id="ProtNLM"/>
    </source>
</evidence>
<protein>
    <recommendedName>
        <fullName evidence="5">DUF4191 domain-containing protein</fullName>
    </recommendedName>
</protein>
<dbReference type="InterPro" id="IPR025445">
    <property type="entry name" value="DUF4191"/>
</dbReference>
<reference evidence="3 4" key="1">
    <citation type="submission" date="2016-10" db="EMBL/GenBank/DDBJ databases">
        <authorList>
            <person name="de Groot N.N."/>
        </authorList>
    </citation>
    <scope>NUCLEOTIDE SEQUENCE [LARGE SCALE GENOMIC DNA]</scope>
    <source>
        <strain evidence="3 4">CGMCC 4.5681</strain>
    </source>
</reference>
<dbReference type="EMBL" id="FNFB01000001">
    <property type="protein sequence ID" value="SDJ20149.1"/>
    <property type="molecule type" value="Genomic_DNA"/>
</dbReference>
<evidence type="ECO:0000256" key="2">
    <source>
        <dbReference type="SAM" id="Phobius"/>
    </source>
</evidence>
<feature type="compositionally biased region" description="Low complexity" evidence="1">
    <location>
        <begin position="228"/>
        <end position="246"/>
    </location>
</feature>
<keyword evidence="2" id="KW-1133">Transmembrane helix</keyword>
<sequence length="252" mass="27125">MKISSQGGNGAGAFSVLHHLVCILLSMAKSEDSEKPGRIKQLRMIAQIIKQANPKGMPIVFLSAVGTLAVVVVIGLVTDYLWYSLFIGVLAALTVGLIVFGQLAQKAQYSILHGQTGAAAAVLQGMRGNWEVTPAIAANRDQDLVHLVVGYPGVVLISEGPGSRVGRMLAAEKKRVARVVLGVEIYDVQCGDGEGQVPLGKLQRHLMKLPRNLKKPAVNEVKDRLRSMPRNMPMPKGPMPKGARMPRGPKMR</sequence>
<organism evidence="3 4">
    <name type="scientific">Nonomuraea maritima</name>
    <dbReference type="NCBI Taxonomy" id="683260"/>
    <lineage>
        <taxon>Bacteria</taxon>
        <taxon>Bacillati</taxon>
        <taxon>Actinomycetota</taxon>
        <taxon>Actinomycetes</taxon>
        <taxon>Streptosporangiales</taxon>
        <taxon>Streptosporangiaceae</taxon>
        <taxon>Nonomuraea</taxon>
    </lineage>
</organism>
<evidence type="ECO:0000313" key="3">
    <source>
        <dbReference type="EMBL" id="SDJ20149.1"/>
    </source>
</evidence>
<evidence type="ECO:0000256" key="1">
    <source>
        <dbReference type="SAM" id="MobiDB-lite"/>
    </source>
</evidence>
<gene>
    <name evidence="3" type="ORF">SAMN05421874_10143</name>
</gene>
<keyword evidence="4" id="KW-1185">Reference proteome</keyword>
<keyword evidence="2" id="KW-0812">Transmembrane</keyword>
<proteinExistence type="predicted"/>
<name>A0A1G8RT93_9ACTN</name>
<accession>A0A1G8RT93</accession>
<keyword evidence="2" id="KW-0472">Membrane</keyword>
<dbReference type="Pfam" id="PF13829">
    <property type="entry name" value="DUF4191"/>
    <property type="match status" value="1"/>
</dbReference>
<feature type="transmembrane region" description="Helical" evidence="2">
    <location>
        <begin position="59"/>
        <end position="77"/>
    </location>
</feature>
<dbReference type="STRING" id="683260.SAMN05421874_10143"/>
<feature type="transmembrane region" description="Helical" evidence="2">
    <location>
        <begin position="83"/>
        <end position="104"/>
    </location>
</feature>
<dbReference type="AlphaFoldDB" id="A0A1G8RT93"/>
<feature type="region of interest" description="Disordered" evidence="1">
    <location>
        <begin position="226"/>
        <end position="252"/>
    </location>
</feature>
<dbReference type="Proteomes" id="UP000198683">
    <property type="component" value="Unassembled WGS sequence"/>
</dbReference>